<evidence type="ECO:0000313" key="1">
    <source>
        <dbReference type="EMBL" id="QZE13193.1"/>
    </source>
</evidence>
<gene>
    <name evidence="1" type="ORF">K4L44_11410</name>
</gene>
<proteinExistence type="predicted"/>
<name>A0AC61NCG5_9BACT</name>
<evidence type="ECO:0000313" key="2">
    <source>
        <dbReference type="Proteomes" id="UP000826212"/>
    </source>
</evidence>
<protein>
    <submittedName>
        <fullName evidence="1">Metallophosphoesterase</fullName>
    </submittedName>
</protein>
<keyword evidence="2" id="KW-1185">Reference proteome</keyword>
<organism evidence="1 2">
    <name type="scientific">Halosquirtibacter laminarini</name>
    <dbReference type="NCBI Taxonomy" id="3374600"/>
    <lineage>
        <taxon>Bacteria</taxon>
        <taxon>Pseudomonadati</taxon>
        <taxon>Bacteroidota</taxon>
        <taxon>Bacteroidia</taxon>
        <taxon>Marinilabiliales</taxon>
        <taxon>Prolixibacteraceae</taxon>
        <taxon>Halosquirtibacter</taxon>
    </lineage>
</organism>
<dbReference type="Proteomes" id="UP000826212">
    <property type="component" value="Chromosome"/>
</dbReference>
<reference evidence="1" key="1">
    <citation type="submission" date="2021-08" db="EMBL/GenBank/DDBJ databases">
        <title>Novel anaerobic bacterium isolated from sea squirt in East Sea, Republic of Korea.</title>
        <authorList>
            <person name="Nguyen T.H."/>
            <person name="Li Z."/>
            <person name="Lee Y.-J."/>
            <person name="Ko J."/>
            <person name="Kim S.-G."/>
        </authorList>
    </citation>
    <scope>NUCLEOTIDE SEQUENCE</scope>
    <source>
        <strain evidence="1">KCTC 25031</strain>
    </source>
</reference>
<accession>A0AC61NCG5</accession>
<dbReference type="EMBL" id="CP081303">
    <property type="protein sequence ID" value="QZE13193.1"/>
    <property type="molecule type" value="Genomic_DNA"/>
</dbReference>
<sequence>MRFLSFYIIFVILFISDIYSFRWITTTFTSQSSYLRWGYWALSVIVYTLLFYIIYLARTTVIVNATLGYNLMVAFVFAILLAKILMSIFFLLGDVFRLGTWIYQYFTGSHGSVGAIRRYYTLGIVSLIGLLCVSLLYGVVWGKYNFKLREQVVASSKIPKSFDGFKIIQLSDMHLGTFDRIKPLEDVVSEINQLSPDLILFTGDLVNFRAEEARKYVSIFSKLSAKYGKYTIMGNHDYENKRYQNTLFLEEDKEKILDVLEKQMGFHWLKNSSVYIQNQNDSIVLGGVENWGKPPFPQLGDVQKAFDGIPPSFFKVLMSHDPSYWDQKISKENNEIDLTLSGHTHGMQFGIEVGNFKWSPVQYVYPLWVGLYKRGNEVLYVNRGFGSIGYPGRVGIWPEITLITLKHKE</sequence>